<dbReference type="PIRSF" id="PIRSF000137">
    <property type="entry name" value="Alcohol_oxidase"/>
    <property type="match status" value="1"/>
</dbReference>
<evidence type="ECO:0000256" key="5">
    <source>
        <dbReference type="RuleBase" id="RU003968"/>
    </source>
</evidence>
<dbReference type="Pfam" id="PF00732">
    <property type="entry name" value="GMC_oxred_N"/>
    <property type="match status" value="1"/>
</dbReference>
<proteinExistence type="inferred from homology"/>
<dbReference type="EMBL" id="JBHTCQ010000001">
    <property type="protein sequence ID" value="MFC7404733.1"/>
    <property type="molecule type" value="Genomic_DNA"/>
</dbReference>
<comment type="similarity">
    <text evidence="2 5">Belongs to the GMC oxidoreductase family.</text>
</comment>
<protein>
    <submittedName>
        <fullName evidence="8">GMC family oxidoreductase</fullName>
    </submittedName>
</protein>
<comment type="caution">
    <text evidence="8">The sequence shown here is derived from an EMBL/GenBank/DDBJ whole genome shotgun (WGS) entry which is preliminary data.</text>
</comment>
<feature type="domain" description="Glucose-methanol-choline oxidoreductase N-terminal" evidence="7">
    <location>
        <begin position="254"/>
        <end position="268"/>
    </location>
</feature>
<evidence type="ECO:0000313" key="9">
    <source>
        <dbReference type="Proteomes" id="UP001596455"/>
    </source>
</evidence>
<evidence type="ECO:0000256" key="4">
    <source>
        <dbReference type="ARBA" id="ARBA00022827"/>
    </source>
</evidence>
<organism evidence="8 9">
    <name type="scientific">Georgenia alba</name>
    <dbReference type="NCBI Taxonomy" id="2233858"/>
    <lineage>
        <taxon>Bacteria</taxon>
        <taxon>Bacillati</taxon>
        <taxon>Actinomycetota</taxon>
        <taxon>Actinomycetes</taxon>
        <taxon>Micrococcales</taxon>
        <taxon>Bogoriellaceae</taxon>
        <taxon>Georgenia</taxon>
    </lineage>
</organism>
<dbReference type="SUPFAM" id="SSF54373">
    <property type="entry name" value="FAD-linked reductases, C-terminal domain"/>
    <property type="match status" value="1"/>
</dbReference>
<dbReference type="RefSeq" id="WP_382392406.1">
    <property type="nucleotide sequence ID" value="NZ_JBHTCQ010000001.1"/>
</dbReference>
<evidence type="ECO:0000313" key="8">
    <source>
        <dbReference type="EMBL" id="MFC7404733.1"/>
    </source>
</evidence>
<evidence type="ECO:0000256" key="1">
    <source>
        <dbReference type="ARBA" id="ARBA00001974"/>
    </source>
</evidence>
<sequence>MTYDVVVVGSGSAGSAVAARLSEDPGVRVLLLEAGPVPATDDAFPEEVRDGATLRASVPGHPLNWSYLGHLTPDLPYTIARGRVLGGSSAINGGYFVRARPEDFDAWAAAGNPEWAYERVLPALRDLEHDLDHRGTEVHGGAGPMPVRRAPQRNPAARAFTAAAHELGFPAEPDKNAPGPPGVGPIPLNVVAGVRRSTGMQYVNPVRHRPNLEVRGHALVLRIRFDGARAVGVEVATDAGTEAITAGQVVLAAGAIGSPHLLLRSGVGPAAELAAHGVPVVADVAGVGRDFSDHPDLTVGWRSRRDVVARRPESFVTALNLSSPDGPPQGDLEILLCVRPLSMLLTGEGAGRLSTVRAGLRAGLSHPARLVGALRGVSFRRLARQAAHARDLMLLVGLQAPVSRGRITLVSADPAVHPRIDYHHLAEPADRERMRYGLRTAVAVLRSRAFERLFGGLTELDDATLADDAALDAWMLGHLGTAIHLCGSARMGPADDLGAVVDQYGRVHGVSGLRVADTSILPTVPSRGPAATAVLVGELVARFMRG</sequence>
<accession>A0ABW2Q5G9</accession>
<gene>
    <name evidence="8" type="ORF">ACFQQL_06390</name>
</gene>
<dbReference type="PROSITE" id="PS00624">
    <property type="entry name" value="GMC_OXRED_2"/>
    <property type="match status" value="1"/>
</dbReference>
<feature type="domain" description="Glucose-methanol-choline oxidoreductase N-terminal" evidence="6">
    <location>
        <begin position="82"/>
        <end position="105"/>
    </location>
</feature>
<keyword evidence="3 5" id="KW-0285">Flavoprotein</keyword>
<dbReference type="InterPro" id="IPR007867">
    <property type="entry name" value="GMC_OxRtase_C"/>
</dbReference>
<evidence type="ECO:0000259" key="7">
    <source>
        <dbReference type="PROSITE" id="PS00624"/>
    </source>
</evidence>
<dbReference type="InterPro" id="IPR012132">
    <property type="entry name" value="GMC_OxRdtase"/>
</dbReference>
<keyword evidence="4 5" id="KW-0274">FAD</keyword>
<dbReference type="SUPFAM" id="SSF51905">
    <property type="entry name" value="FAD/NAD(P)-binding domain"/>
    <property type="match status" value="1"/>
</dbReference>
<reference evidence="9" key="1">
    <citation type="journal article" date="2019" name="Int. J. Syst. Evol. Microbiol.">
        <title>The Global Catalogue of Microorganisms (GCM) 10K type strain sequencing project: providing services to taxonomists for standard genome sequencing and annotation.</title>
        <authorList>
            <consortium name="The Broad Institute Genomics Platform"/>
            <consortium name="The Broad Institute Genome Sequencing Center for Infectious Disease"/>
            <person name="Wu L."/>
            <person name="Ma J."/>
        </authorList>
    </citation>
    <scope>NUCLEOTIDE SEQUENCE [LARGE SCALE GENOMIC DNA]</scope>
    <source>
        <strain evidence="9">JCM 1490</strain>
    </source>
</reference>
<keyword evidence="9" id="KW-1185">Reference proteome</keyword>
<dbReference type="InterPro" id="IPR036188">
    <property type="entry name" value="FAD/NAD-bd_sf"/>
</dbReference>
<evidence type="ECO:0000256" key="3">
    <source>
        <dbReference type="ARBA" id="ARBA00022630"/>
    </source>
</evidence>
<evidence type="ECO:0000256" key="2">
    <source>
        <dbReference type="ARBA" id="ARBA00010790"/>
    </source>
</evidence>
<dbReference type="InterPro" id="IPR000172">
    <property type="entry name" value="GMC_OxRdtase_N"/>
</dbReference>
<dbReference type="Gene3D" id="3.30.410.40">
    <property type="match status" value="1"/>
</dbReference>
<dbReference type="PANTHER" id="PTHR11552">
    <property type="entry name" value="GLUCOSE-METHANOL-CHOLINE GMC OXIDOREDUCTASE"/>
    <property type="match status" value="1"/>
</dbReference>
<comment type="cofactor">
    <cofactor evidence="1">
        <name>FAD</name>
        <dbReference type="ChEBI" id="CHEBI:57692"/>
    </cofactor>
</comment>
<name>A0ABW2Q5G9_9MICO</name>
<dbReference type="PROSITE" id="PS00623">
    <property type="entry name" value="GMC_OXRED_1"/>
    <property type="match status" value="1"/>
</dbReference>
<dbReference type="Gene3D" id="3.50.50.60">
    <property type="entry name" value="FAD/NAD(P)-binding domain"/>
    <property type="match status" value="1"/>
</dbReference>
<dbReference type="Pfam" id="PF05199">
    <property type="entry name" value="GMC_oxred_C"/>
    <property type="match status" value="1"/>
</dbReference>
<dbReference type="PANTHER" id="PTHR11552:SF147">
    <property type="entry name" value="CHOLINE DEHYDROGENASE, MITOCHONDRIAL"/>
    <property type="match status" value="1"/>
</dbReference>
<evidence type="ECO:0000259" key="6">
    <source>
        <dbReference type="PROSITE" id="PS00623"/>
    </source>
</evidence>
<dbReference type="Proteomes" id="UP001596455">
    <property type="component" value="Unassembled WGS sequence"/>
</dbReference>